<evidence type="ECO:0000256" key="1">
    <source>
        <dbReference type="SAM" id="MobiDB-lite"/>
    </source>
</evidence>
<evidence type="ECO:0008006" key="4">
    <source>
        <dbReference type="Google" id="ProtNLM"/>
    </source>
</evidence>
<keyword evidence="3" id="KW-1185">Reference proteome</keyword>
<dbReference type="InterPro" id="IPR040256">
    <property type="entry name" value="At4g02000-like"/>
</dbReference>
<accession>A0AAE0APC3</accession>
<name>A0AAE0APC3_9ROSI</name>
<sequence>MSTDEIAYLCNALSISEKEGPTQILDRVLKEKGSQKLTLCLFGKIFTTKVINKSAFIDVFSKVWRVEGGGDFELVEGNIFVLYFRTVEVKARILMGGSWHFDRAIILLEEPSGTGDITELKFNRVEFWIQIHNVPLICMSEEAGVFLGKIIGDVREVDLENGKGESERFIRVRIGIDVNIPLKRSLRVEILGSGNWRKKNLTPPISSNVDRRLEVEQISGTRKEGERLESSVACMYTDINRNLGSGNDTNGTPVGGAKLIEGSSTVTISFSDDDFGPVLSGGPANTNSKDTKMENLVMGREGNFEMDKGKETVDLGDPNRAVGDNNDSNNIKHQKSRSWKRTQSDNTKKKESRELGIVLGKQQSQSSRIGEDGLYEAKRATTRKSLACRILSSTIRRSQRL</sequence>
<dbReference type="EMBL" id="JANJYJ010000003">
    <property type="protein sequence ID" value="KAK3221801.1"/>
    <property type="molecule type" value="Genomic_DNA"/>
</dbReference>
<evidence type="ECO:0000313" key="2">
    <source>
        <dbReference type="EMBL" id="KAK3221801.1"/>
    </source>
</evidence>
<evidence type="ECO:0000313" key="3">
    <source>
        <dbReference type="Proteomes" id="UP001281410"/>
    </source>
</evidence>
<comment type="caution">
    <text evidence="2">The sequence shown here is derived from an EMBL/GenBank/DDBJ whole genome shotgun (WGS) entry which is preliminary data.</text>
</comment>
<feature type="region of interest" description="Disordered" evidence="1">
    <location>
        <begin position="302"/>
        <end position="370"/>
    </location>
</feature>
<protein>
    <recommendedName>
        <fullName evidence="4">DUF4283 domain-containing protein</fullName>
    </recommendedName>
</protein>
<dbReference type="PANTHER" id="PTHR31286">
    <property type="entry name" value="GLYCINE-RICH CELL WALL STRUCTURAL PROTEIN 1.8-LIKE"/>
    <property type="match status" value="1"/>
</dbReference>
<reference evidence="2" key="1">
    <citation type="journal article" date="2023" name="Plant J.">
        <title>Genome sequences and population genomics provide insights into the demographic history, inbreeding, and mutation load of two 'living fossil' tree species of Dipteronia.</title>
        <authorList>
            <person name="Feng Y."/>
            <person name="Comes H.P."/>
            <person name="Chen J."/>
            <person name="Zhu S."/>
            <person name="Lu R."/>
            <person name="Zhang X."/>
            <person name="Li P."/>
            <person name="Qiu J."/>
            <person name="Olsen K.M."/>
            <person name="Qiu Y."/>
        </authorList>
    </citation>
    <scope>NUCLEOTIDE SEQUENCE</scope>
    <source>
        <strain evidence="2">NBL</strain>
    </source>
</reference>
<gene>
    <name evidence="2" type="ORF">Dsin_008826</name>
</gene>
<feature type="compositionally biased region" description="Basic and acidic residues" evidence="1">
    <location>
        <begin position="342"/>
        <end position="354"/>
    </location>
</feature>
<organism evidence="2 3">
    <name type="scientific">Dipteronia sinensis</name>
    <dbReference type="NCBI Taxonomy" id="43782"/>
    <lineage>
        <taxon>Eukaryota</taxon>
        <taxon>Viridiplantae</taxon>
        <taxon>Streptophyta</taxon>
        <taxon>Embryophyta</taxon>
        <taxon>Tracheophyta</taxon>
        <taxon>Spermatophyta</taxon>
        <taxon>Magnoliopsida</taxon>
        <taxon>eudicotyledons</taxon>
        <taxon>Gunneridae</taxon>
        <taxon>Pentapetalae</taxon>
        <taxon>rosids</taxon>
        <taxon>malvids</taxon>
        <taxon>Sapindales</taxon>
        <taxon>Sapindaceae</taxon>
        <taxon>Hippocastanoideae</taxon>
        <taxon>Acereae</taxon>
        <taxon>Dipteronia</taxon>
    </lineage>
</organism>
<proteinExistence type="predicted"/>
<dbReference type="AlphaFoldDB" id="A0AAE0APC3"/>
<dbReference type="PANTHER" id="PTHR31286:SF167">
    <property type="entry name" value="OS09G0268800 PROTEIN"/>
    <property type="match status" value="1"/>
</dbReference>
<feature type="compositionally biased region" description="Basic and acidic residues" evidence="1">
    <location>
        <begin position="302"/>
        <end position="313"/>
    </location>
</feature>
<dbReference type="Proteomes" id="UP001281410">
    <property type="component" value="Unassembled WGS sequence"/>
</dbReference>